<dbReference type="Gene3D" id="1.10.3720.10">
    <property type="entry name" value="MetI-like"/>
    <property type="match status" value="1"/>
</dbReference>
<proteinExistence type="inferred from homology"/>
<accession>A0ABS5T3G7</accession>
<feature type="transmembrane region" description="Helical" evidence="8">
    <location>
        <begin position="249"/>
        <end position="271"/>
    </location>
</feature>
<keyword evidence="2 8" id="KW-0813">Transport</keyword>
<evidence type="ECO:0000256" key="4">
    <source>
        <dbReference type="ARBA" id="ARBA00022519"/>
    </source>
</evidence>
<feature type="domain" description="ABC transmembrane type-1" evidence="9">
    <location>
        <begin position="82"/>
        <end position="271"/>
    </location>
</feature>
<dbReference type="InterPro" id="IPR000515">
    <property type="entry name" value="MetI-like"/>
</dbReference>
<evidence type="ECO:0000313" key="10">
    <source>
        <dbReference type="EMBL" id="MBT0726687.1"/>
    </source>
</evidence>
<evidence type="ECO:0000256" key="6">
    <source>
        <dbReference type="ARBA" id="ARBA00022989"/>
    </source>
</evidence>
<evidence type="ECO:0000313" key="11">
    <source>
        <dbReference type="Proteomes" id="UP000786875"/>
    </source>
</evidence>
<protein>
    <submittedName>
        <fullName evidence="10">ABC transporter permease</fullName>
    </submittedName>
</protein>
<dbReference type="InterPro" id="IPR035906">
    <property type="entry name" value="MetI-like_sf"/>
</dbReference>
<evidence type="ECO:0000256" key="7">
    <source>
        <dbReference type="ARBA" id="ARBA00023136"/>
    </source>
</evidence>
<feature type="transmembrane region" description="Helical" evidence="8">
    <location>
        <begin position="45"/>
        <end position="65"/>
    </location>
</feature>
<comment type="subcellular location">
    <subcellularLocation>
        <location evidence="1">Cell inner membrane</location>
        <topology evidence="1">Multi-pass membrane protein</topology>
    </subcellularLocation>
    <subcellularLocation>
        <location evidence="8">Cell membrane</location>
        <topology evidence="8">Multi-pass membrane protein</topology>
    </subcellularLocation>
</comment>
<keyword evidence="11" id="KW-1185">Reference proteome</keyword>
<organism evidence="10 11">
    <name type="scientific">Rosenbergiella australiborealis</name>
    <dbReference type="NCBI Taxonomy" id="1544696"/>
    <lineage>
        <taxon>Bacteria</taxon>
        <taxon>Pseudomonadati</taxon>
        <taxon>Pseudomonadota</taxon>
        <taxon>Gammaproteobacteria</taxon>
        <taxon>Enterobacterales</taxon>
        <taxon>Erwiniaceae</taxon>
        <taxon>Rosenbergiella</taxon>
    </lineage>
</organism>
<keyword evidence="5 8" id="KW-0812">Transmembrane</keyword>
<name>A0ABS5T3G7_9GAMM</name>
<dbReference type="Proteomes" id="UP000786875">
    <property type="component" value="Unassembled WGS sequence"/>
</dbReference>
<comment type="caution">
    <text evidence="10">The sequence shown here is derived from an EMBL/GenBank/DDBJ whole genome shotgun (WGS) entry which is preliminary data.</text>
</comment>
<feature type="transmembrane region" description="Helical" evidence="8">
    <location>
        <begin position="86"/>
        <end position="113"/>
    </location>
</feature>
<evidence type="ECO:0000256" key="8">
    <source>
        <dbReference type="RuleBase" id="RU363032"/>
    </source>
</evidence>
<feature type="transmembrane region" description="Helical" evidence="8">
    <location>
        <begin position="133"/>
        <end position="157"/>
    </location>
</feature>
<dbReference type="PANTHER" id="PTHR43386:SF25">
    <property type="entry name" value="PEPTIDE ABC TRANSPORTER PERMEASE PROTEIN"/>
    <property type="match status" value="1"/>
</dbReference>
<feature type="transmembrane region" description="Helical" evidence="8">
    <location>
        <begin position="12"/>
        <end position="39"/>
    </location>
</feature>
<dbReference type="CDD" id="cd06261">
    <property type="entry name" value="TM_PBP2"/>
    <property type="match status" value="1"/>
</dbReference>
<evidence type="ECO:0000256" key="1">
    <source>
        <dbReference type="ARBA" id="ARBA00004429"/>
    </source>
</evidence>
<dbReference type="EMBL" id="JABBFO010000002">
    <property type="protein sequence ID" value="MBT0726687.1"/>
    <property type="molecule type" value="Genomic_DNA"/>
</dbReference>
<evidence type="ECO:0000256" key="3">
    <source>
        <dbReference type="ARBA" id="ARBA00022475"/>
    </source>
</evidence>
<comment type="similarity">
    <text evidence="8">Belongs to the binding-protein-dependent transport system permease family.</text>
</comment>
<dbReference type="PANTHER" id="PTHR43386">
    <property type="entry name" value="OLIGOPEPTIDE TRANSPORT SYSTEM PERMEASE PROTEIN APPC"/>
    <property type="match status" value="1"/>
</dbReference>
<reference evidence="10 11" key="1">
    <citation type="submission" date="2020-04" db="EMBL/GenBank/DDBJ databases">
        <title>Genome sequencing of Rosenbergiella species.</title>
        <authorList>
            <person name="Alvarez-Perez S."/>
            <person name="Lievens B."/>
        </authorList>
    </citation>
    <scope>NUCLEOTIDE SEQUENCE [LARGE SCALE GENOMIC DNA]</scope>
    <source>
        <strain evidence="10 11">CdVSA20.1</strain>
    </source>
</reference>
<keyword evidence="4" id="KW-0997">Cell inner membrane</keyword>
<keyword evidence="6 8" id="KW-1133">Transmembrane helix</keyword>
<evidence type="ECO:0000256" key="5">
    <source>
        <dbReference type="ARBA" id="ARBA00022692"/>
    </source>
</evidence>
<dbReference type="InterPro" id="IPR050366">
    <property type="entry name" value="BP-dependent_transpt_permease"/>
</dbReference>
<feature type="transmembrane region" description="Helical" evidence="8">
    <location>
        <begin position="207"/>
        <end position="229"/>
    </location>
</feature>
<keyword evidence="7 8" id="KW-0472">Membrane</keyword>
<evidence type="ECO:0000256" key="2">
    <source>
        <dbReference type="ARBA" id="ARBA00022448"/>
    </source>
</evidence>
<dbReference type="Pfam" id="PF00528">
    <property type="entry name" value="BPD_transp_1"/>
    <property type="match status" value="1"/>
</dbReference>
<gene>
    <name evidence="10" type="ORF">HGT73_04695</name>
</gene>
<evidence type="ECO:0000259" key="9">
    <source>
        <dbReference type="PROSITE" id="PS50928"/>
    </source>
</evidence>
<keyword evidence="3" id="KW-1003">Cell membrane</keyword>
<sequence>MERLMKYLRSPWYFFLALTPTGRLGLLISLFWVVIALFGQYVAPYSINDIGAGPMFEGISAHYWLGTDYLGRDILTRIIYGSRYSIGLALTAAILASMVGVLLALLAAVTGRWVEEVLGRINDALLVLPGKVLSLMIVAVFGSSLPMLIITAVFTYWPGAYRIAFSLASQLRNMDYVRASKLRGESRWYLAVQDILPNMIHSMLTDFGLRFVYIVLLLSGLSFLGLGVQPPQADWGSLVRENLQGLFDGSPAILMPAIAIASLTIGVNLFIDSLQNMRPLSRAEEGV</sequence>
<dbReference type="PROSITE" id="PS50928">
    <property type="entry name" value="ABC_TM1"/>
    <property type="match status" value="1"/>
</dbReference>
<dbReference type="SUPFAM" id="SSF161098">
    <property type="entry name" value="MetI-like"/>
    <property type="match status" value="1"/>
</dbReference>